<evidence type="ECO:0000256" key="3">
    <source>
        <dbReference type="ARBA" id="ARBA00023242"/>
    </source>
</evidence>
<keyword evidence="3" id="KW-0539">Nucleus</keyword>
<organism evidence="6 7">
    <name type="scientific">Brassica cretica</name>
    <name type="common">Mustard</name>
    <dbReference type="NCBI Taxonomy" id="69181"/>
    <lineage>
        <taxon>Eukaryota</taxon>
        <taxon>Viridiplantae</taxon>
        <taxon>Streptophyta</taxon>
        <taxon>Embryophyta</taxon>
        <taxon>Tracheophyta</taxon>
        <taxon>Spermatophyta</taxon>
        <taxon>Magnoliopsida</taxon>
        <taxon>eudicotyledons</taxon>
        <taxon>Gunneridae</taxon>
        <taxon>Pentapetalae</taxon>
        <taxon>rosids</taxon>
        <taxon>malvids</taxon>
        <taxon>Brassicales</taxon>
        <taxon>Brassicaceae</taxon>
        <taxon>Brassiceae</taxon>
        <taxon>Brassica</taxon>
    </lineage>
</organism>
<dbReference type="CDD" id="cd18432">
    <property type="entry name" value="BRCT_PAXIP1_rpt6_like"/>
    <property type="match status" value="1"/>
</dbReference>
<name>A0ABQ7BDC1_BRACR</name>
<evidence type="ECO:0000256" key="2">
    <source>
        <dbReference type="ARBA" id="ARBA00022763"/>
    </source>
</evidence>
<evidence type="ECO:0000313" key="7">
    <source>
        <dbReference type="Proteomes" id="UP000266723"/>
    </source>
</evidence>
<accession>A0ABQ7BDC1</accession>
<protein>
    <recommendedName>
        <fullName evidence="5">BRCT domain-containing protein</fullName>
    </recommendedName>
</protein>
<dbReference type="Proteomes" id="UP000266723">
    <property type="component" value="Unassembled WGS sequence"/>
</dbReference>
<dbReference type="PANTHER" id="PTHR23196">
    <property type="entry name" value="PAX TRANSCRIPTION ACTIVATION DOMAIN INTERACTING PROTEIN"/>
    <property type="match status" value="1"/>
</dbReference>
<evidence type="ECO:0000313" key="6">
    <source>
        <dbReference type="EMBL" id="KAF3530166.1"/>
    </source>
</evidence>
<comment type="subcellular location">
    <subcellularLocation>
        <location evidence="1">Nucleus</location>
    </subcellularLocation>
</comment>
<evidence type="ECO:0000259" key="5">
    <source>
        <dbReference type="Pfam" id="PF16589"/>
    </source>
</evidence>
<dbReference type="EMBL" id="QGKV02001507">
    <property type="protein sequence ID" value="KAF3530166.1"/>
    <property type="molecule type" value="Genomic_DNA"/>
</dbReference>
<dbReference type="Gene3D" id="3.40.50.10190">
    <property type="entry name" value="BRCT domain"/>
    <property type="match status" value="1"/>
</dbReference>
<evidence type="ECO:0000256" key="4">
    <source>
        <dbReference type="SAM" id="MobiDB-lite"/>
    </source>
</evidence>
<dbReference type="InterPro" id="IPR001357">
    <property type="entry name" value="BRCT_dom"/>
</dbReference>
<sequence>MINNREDEGGGDICRRRREDIFGVASKARRSFTRKVHSDSRLLHRSVTRGRKVIQAATKNLGKELDAEHNKKMSDMVALGYDKQVAAVCSKDGSKVNAWKREREREFSNGGVITRQSKGTYKRIHAMGKDELLERRMKKASPSPAKPCGKSIQRSSERRKIHTASRETKKSLLDEFDRPEEEEEEEAAGFDTQMAAEAINGLHSGDAREIDNESNNLIVQRREEENYQTNVVGLICLSNRVGVMKQRRRRSARSISQDQDNEAPAFDTPVKSNGLRVQEREDIIDEDLYILRDSKKEKEFGFNMGVSLTRARQNPLLKGRRVFITPTTKPGLNTITTLVKAVHGQPVERLGKSFLSEDKVPENLLVLSCEEDQDISIPFLERGAEEVYSSELLLNGIVTQKLEYERYRLFTDHVSRMRSTIWIRDGEGKYQRRRG</sequence>
<feature type="region of interest" description="Disordered" evidence="4">
    <location>
        <begin position="136"/>
        <end position="189"/>
    </location>
</feature>
<reference evidence="6 7" key="1">
    <citation type="journal article" date="2020" name="BMC Genomics">
        <title>Intraspecific diversification of the crop wild relative Brassica cretica Lam. using demographic model selection.</title>
        <authorList>
            <person name="Kioukis A."/>
            <person name="Michalopoulou V.A."/>
            <person name="Briers L."/>
            <person name="Pirintsos S."/>
            <person name="Studholme D.J."/>
            <person name="Pavlidis P."/>
            <person name="Sarris P.F."/>
        </authorList>
    </citation>
    <scope>NUCLEOTIDE SEQUENCE [LARGE SCALE GENOMIC DNA]</scope>
    <source>
        <strain evidence="7">cv. PFS-1207/04</strain>
    </source>
</reference>
<keyword evidence="7" id="KW-1185">Reference proteome</keyword>
<dbReference type="Pfam" id="PF16589">
    <property type="entry name" value="BRCT_2"/>
    <property type="match status" value="1"/>
</dbReference>
<gene>
    <name evidence="6" type="ORF">DY000_02042073</name>
</gene>
<feature type="compositionally biased region" description="Basic and acidic residues" evidence="4">
    <location>
        <begin position="164"/>
        <end position="176"/>
    </location>
</feature>
<feature type="domain" description="BRCT" evidence="5">
    <location>
        <begin position="315"/>
        <end position="407"/>
    </location>
</feature>
<feature type="compositionally biased region" description="Acidic residues" evidence="4">
    <location>
        <begin position="177"/>
        <end position="188"/>
    </location>
</feature>
<proteinExistence type="predicted"/>
<dbReference type="PANTHER" id="PTHR23196:SF1">
    <property type="entry name" value="PAX-INTERACTING PROTEIN 1"/>
    <property type="match status" value="1"/>
</dbReference>
<keyword evidence="2" id="KW-0227">DNA damage</keyword>
<feature type="region of interest" description="Disordered" evidence="4">
    <location>
        <begin position="249"/>
        <end position="274"/>
    </location>
</feature>
<comment type="caution">
    <text evidence="6">The sequence shown here is derived from an EMBL/GenBank/DDBJ whole genome shotgun (WGS) entry which is preliminary data.</text>
</comment>
<dbReference type="InterPro" id="IPR051579">
    <property type="entry name" value="DDR_Transcriptional_Reg"/>
</dbReference>
<evidence type="ECO:0000256" key="1">
    <source>
        <dbReference type="ARBA" id="ARBA00004123"/>
    </source>
</evidence>
<dbReference type="InterPro" id="IPR036420">
    <property type="entry name" value="BRCT_dom_sf"/>
</dbReference>